<name>A0A8H3ADX9_9AGAM</name>
<sequence length="1009" mass="112034">MDQNINLAIFSGCTGDLSDLFAQPPTSNPYFHQVLPLDSTQVPVEITHYSSATSFNLEAGVEGLTSADDGEPDHELVEDHDPEGIHAALCITPTMDKNIKENTIPFVLQSYCQWAIVSVFEPLKVVRTLKDQVIEKFAFEDTRTRTILIANVMGMFAKNPLVDSTGKSIVAYLASKVREDLQFFTAMPPSPILTQDRQNAMHVLDHTLEIMTLQLNTRPLATCIQLVQDSAPVFRRACSKPPGQPLNLAKILLDPDLNLRHFVSADILTCVTTGRPTCFKYDIAFSAELCERMFRLQENHGLHWLHGLPDQFIMIFAWINSLCEIPGAGSNVDLVTWIETEILQAKVALDASEDPVLRIGRMAVREGWRNATLIYLYMVLCEADASDFRVVRALRNFMRLTNGVNPGRFPDTYLANPMIIAGVAACKEKDRSTIRQRILKVPECSVPETAGYDAVLALENQSGATGKHKSQNALFSRTLSRFMTIAGCNGLYLCDLEAVSPLFSAHLDIANSALSGIFIATATEETETDFNFNAELVDPLDLLAPPPISGSLVYQGVSSGFTQETITHDLTTLTPDLGIDLGSSTRRGDDELDCNEDRDPEGVQMLLCIPPAIDKNAKDNAIPFVLQCFYQAVLFGGHPDQDDTDCQLHKHVRKESTSRQYQDIYCHLVSKVQEDIQSFITALPAIDKRNAMRVLGHTLEIMTLQANTRYLAACIRSVEDAAPVFRRACSEPPGQALNLANILLDPSLNLRNFVCGDIWISLTTGRPTCFKYEIAFSAELCERMFQLQENSGLHWLHGVPDQFTMITAWINSLCDIPGASSDVNLVVWVETEILQAKITPDISKDPALKISRMVVQEGWRNATLIYLYMVLCQADASDPRVVRALKNYMRLVNGTKPGHMPDVFLPTSMVIAGVAASKEKDRHTIRQRILHVSECSVPETAGYDSVLQLEDVWQRTKNEGRAAVCSDWRIACFVVTGHARPTAPSKHFTSLTAGGYPRTVYIWGQRYGA</sequence>
<proteinExistence type="predicted"/>
<protein>
    <submittedName>
        <fullName evidence="3">Uncharacterized protein</fullName>
    </submittedName>
</protein>
<dbReference type="PANTHER" id="PTHR37534:SF46">
    <property type="entry name" value="ZN(II)2CYS6 TRANSCRIPTION FACTOR (EUROFUNG)"/>
    <property type="match status" value="1"/>
</dbReference>
<keyword evidence="2" id="KW-0539">Nucleus</keyword>
<dbReference type="GO" id="GO:0005634">
    <property type="term" value="C:nucleus"/>
    <property type="evidence" value="ECO:0007669"/>
    <property type="project" value="UniProtKB-SubCell"/>
</dbReference>
<dbReference type="AlphaFoldDB" id="A0A8H3ADX9"/>
<dbReference type="PANTHER" id="PTHR37534">
    <property type="entry name" value="TRANSCRIPTIONAL ACTIVATOR PROTEIN UGA3"/>
    <property type="match status" value="1"/>
</dbReference>
<evidence type="ECO:0000313" key="3">
    <source>
        <dbReference type="EMBL" id="CAE6424283.1"/>
    </source>
</evidence>
<organism evidence="3 4">
    <name type="scientific">Rhizoctonia solani</name>
    <dbReference type="NCBI Taxonomy" id="456999"/>
    <lineage>
        <taxon>Eukaryota</taxon>
        <taxon>Fungi</taxon>
        <taxon>Dikarya</taxon>
        <taxon>Basidiomycota</taxon>
        <taxon>Agaricomycotina</taxon>
        <taxon>Agaricomycetes</taxon>
        <taxon>Cantharellales</taxon>
        <taxon>Ceratobasidiaceae</taxon>
        <taxon>Rhizoctonia</taxon>
    </lineage>
</organism>
<gene>
    <name evidence="3" type="ORF">RDB_LOCUS56601</name>
</gene>
<dbReference type="EMBL" id="CAJMWT010001887">
    <property type="protein sequence ID" value="CAE6424283.1"/>
    <property type="molecule type" value="Genomic_DNA"/>
</dbReference>
<accession>A0A8H3ADX9</accession>
<evidence type="ECO:0000256" key="2">
    <source>
        <dbReference type="ARBA" id="ARBA00023242"/>
    </source>
</evidence>
<evidence type="ECO:0000256" key="1">
    <source>
        <dbReference type="ARBA" id="ARBA00004123"/>
    </source>
</evidence>
<comment type="subcellular location">
    <subcellularLocation>
        <location evidence="1">Nucleus</location>
    </subcellularLocation>
</comment>
<reference evidence="3" key="1">
    <citation type="submission" date="2021-01" db="EMBL/GenBank/DDBJ databases">
        <authorList>
            <person name="Kaushik A."/>
        </authorList>
    </citation>
    <scope>NUCLEOTIDE SEQUENCE</scope>
    <source>
        <strain evidence="3">AG2-2IIIB</strain>
    </source>
</reference>
<comment type="caution">
    <text evidence="3">The sequence shown here is derived from an EMBL/GenBank/DDBJ whole genome shotgun (WGS) entry which is preliminary data.</text>
</comment>
<evidence type="ECO:0000313" key="4">
    <source>
        <dbReference type="Proteomes" id="UP000663843"/>
    </source>
</evidence>
<dbReference type="Proteomes" id="UP000663843">
    <property type="component" value="Unassembled WGS sequence"/>
</dbReference>
<dbReference type="InterPro" id="IPR021858">
    <property type="entry name" value="Fun_TF"/>
</dbReference>
<dbReference type="Pfam" id="PF11951">
    <property type="entry name" value="Fungal_trans_2"/>
    <property type="match status" value="2"/>
</dbReference>